<reference evidence="1" key="1">
    <citation type="journal article" date="2018" name="J. Antimicrob. Chemother.">
        <title>A novel cfr-carrying Tn7 transposon derivative characterized in Morganella morganii of swine origin in China.</title>
        <authorList>
            <person name="Chen Y."/>
            <person name="Lei C."/>
            <person name="Zuo L."/>
            <person name="Kong L."/>
            <person name="Kang Z."/>
            <person name="Zeng J."/>
            <person name="Zhang X."/>
            <person name="Wang H."/>
        </authorList>
    </citation>
    <scope>NUCLEOTIDE SEQUENCE</scope>
    <source>
        <strain evidence="1">BCMM24</strain>
    </source>
</reference>
<evidence type="ECO:0000313" key="1">
    <source>
        <dbReference type="EMBL" id="AVA19433.1"/>
    </source>
</evidence>
<dbReference type="AlphaFoldDB" id="A0A3Q8DVN0"/>
<protein>
    <submittedName>
        <fullName evidence="1">Uncharacterized protein</fullName>
    </submittedName>
</protein>
<proteinExistence type="predicted"/>
<dbReference type="EMBL" id="MG832661">
    <property type="protein sequence ID" value="AVA19433.1"/>
    <property type="molecule type" value="Genomic_DNA"/>
</dbReference>
<accession>A0A3Q8DVN0</accession>
<organism evidence="1">
    <name type="scientific">Morganella morganii</name>
    <name type="common">Proteus morganii</name>
    <dbReference type="NCBI Taxonomy" id="582"/>
    <lineage>
        <taxon>Bacteria</taxon>
        <taxon>Pseudomonadati</taxon>
        <taxon>Pseudomonadota</taxon>
        <taxon>Gammaproteobacteria</taxon>
        <taxon>Enterobacterales</taxon>
        <taxon>Morganellaceae</taxon>
        <taxon>Morganella</taxon>
    </lineage>
</organism>
<sequence length="276" mass="31778">MLIYSKNKGKNVKANKLILFAVLSLSITHIQNAISAESQMSFSLSEICKAGLSTIYDRDIDIMQSTEISNNISRIRYIRSQDGKLFSYLCRKESTNRLSFFDENLPNARWYGADLSEPQIFFSTANNVLTIRDVVNGETLKTYIFSRNDFIDKKETSKDEMDKINIWLDEYITNSFNKTNAWDVKYIGVTQTMSSPVNTYMLNFDTTDKKLLSLKNADVDAFAFEQNISRISKWKNSFCTKEISDFMIKYSIDVLHSKISNNGELQFISTCYKGSY</sequence>
<name>A0A3Q8DVN0_MORMO</name>
<reference evidence="1" key="2">
    <citation type="submission" date="2018-01" db="EMBL/GenBank/DDBJ databases">
        <authorList>
            <person name="Lei C.W."/>
            <person name="Chen Y.P."/>
            <person name="Wang H.N."/>
        </authorList>
    </citation>
    <scope>NUCLEOTIDE SEQUENCE</scope>
    <source>
        <strain evidence="1">BCMM24</strain>
    </source>
</reference>